<protein>
    <submittedName>
        <fullName evidence="6">LamG domain-containing protein</fullName>
    </submittedName>
</protein>
<gene>
    <name evidence="6" type="ORF">NBG84_02505</name>
</gene>
<dbReference type="Pfam" id="PF13385">
    <property type="entry name" value="Laminin_G_3"/>
    <property type="match status" value="3"/>
</dbReference>
<dbReference type="InterPro" id="IPR006558">
    <property type="entry name" value="LamG-like"/>
</dbReference>
<feature type="region of interest" description="Disordered" evidence="4">
    <location>
        <begin position="204"/>
        <end position="224"/>
    </location>
</feature>
<keyword evidence="3" id="KW-0175">Coiled coil</keyword>
<dbReference type="Proteomes" id="UP001431429">
    <property type="component" value="Unassembled WGS sequence"/>
</dbReference>
<evidence type="ECO:0000256" key="3">
    <source>
        <dbReference type="SAM" id="Coils"/>
    </source>
</evidence>
<dbReference type="EMBL" id="JAMQAW010000002">
    <property type="protein sequence ID" value="MCM2387193.1"/>
    <property type="molecule type" value="Genomic_DNA"/>
</dbReference>
<dbReference type="SMART" id="SM00560">
    <property type="entry name" value="LamGL"/>
    <property type="match status" value="2"/>
</dbReference>
<dbReference type="SUPFAM" id="SSF49899">
    <property type="entry name" value="Concanavalin A-like lectins/glucanases"/>
    <property type="match status" value="4"/>
</dbReference>
<reference evidence="6" key="1">
    <citation type="submission" date="2022-06" db="EMBL/GenBank/DDBJ databases">
        <title>Genome public.</title>
        <authorList>
            <person name="Sun Q."/>
        </authorList>
    </citation>
    <scope>NUCLEOTIDE SEQUENCE</scope>
    <source>
        <strain evidence="6">CWNU-1</strain>
    </source>
</reference>
<proteinExistence type="predicted"/>
<evidence type="ECO:0000259" key="5">
    <source>
        <dbReference type="SMART" id="SM00560"/>
    </source>
</evidence>
<evidence type="ECO:0000313" key="6">
    <source>
        <dbReference type="EMBL" id="MCM2387193.1"/>
    </source>
</evidence>
<feature type="domain" description="LamG-like jellyroll fold" evidence="5">
    <location>
        <begin position="355"/>
        <end position="478"/>
    </location>
</feature>
<evidence type="ECO:0000256" key="2">
    <source>
        <dbReference type="ARBA" id="ARBA00023157"/>
    </source>
</evidence>
<evidence type="ECO:0000256" key="4">
    <source>
        <dbReference type="SAM" id="MobiDB-lite"/>
    </source>
</evidence>
<name>A0ABT0UF18_9ACTN</name>
<dbReference type="InterPro" id="IPR013320">
    <property type="entry name" value="ConA-like_dom_sf"/>
</dbReference>
<dbReference type="RefSeq" id="WP_250917544.1">
    <property type="nucleotide sequence ID" value="NZ_JAMQAW010000002.1"/>
</dbReference>
<feature type="coiled-coil region" evidence="3">
    <location>
        <begin position="652"/>
        <end position="679"/>
    </location>
</feature>
<organism evidence="6 7">
    <name type="scientific">Streptomyces albipurpureus</name>
    <dbReference type="NCBI Taxonomy" id="2897419"/>
    <lineage>
        <taxon>Bacteria</taxon>
        <taxon>Bacillati</taxon>
        <taxon>Actinomycetota</taxon>
        <taxon>Actinomycetes</taxon>
        <taxon>Kitasatosporales</taxon>
        <taxon>Streptomycetaceae</taxon>
        <taxon>Streptomyces</taxon>
    </lineage>
</organism>
<evidence type="ECO:0000256" key="1">
    <source>
        <dbReference type="ARBA" id="ARBA00022729"/>
    </source>
</evidence>
<sequence length="2471" mass="262705">MTADQSVLKIYSDRTYVHTTMVRHQGTALAFALDDRRRVLYTVLDLSVYDEKRGELDAAYWSENPVELPFPDEIVRVGYALVGATAMPVVKKGGRTEAAEGQELTPDETDVFLSSTARLTAAAPFQVISDGTHVVVLRQAIGSAHADAVHALADGGSSADSSRTDFITSGGAKVPVVADTLLCDRFLLVDGRLKPVSEVRFRRSRHKSEPGSAKDSLGATDMDGRPFYEPTQELAFIRNLAEGRFAALLTPTEVQGRQRWQFFAHNRSTGRLDSFNVEQGEDGLFNTQGSRYWTSPSADYRGSVFERAPGTCPFTGLPLVPVSPDSKLAETAVQLNGSSAYVDLGAATALKFQGKAYAVEAWVRPQTAGGPVVARWAGSGQGGFQLRITNTGQVVLDHSGGSVTSSQTVPAGTYAHIAASFDGTVATLYVNGAYSASAALAYPNDSTAALRIGSAQSGGFYNGIVDEVRIWSRARSQAELAEERGYRLIGNEPGLIGYYRLDEGVGTAVYDQTDTAAHGTLTAGGTWVTSEAPVSDHPGVRRDSFTVTGRDVVSGLSAALYYQQEEVASGYEEAVKPAKRQARVLLAFATRPTGSPTADAHIAAIDFGVGADGRLAAVPDVLPLTDVSVPAAASTDQITTQNNKITQLVDQLIAIESDIRAQETEKAGLESEIETANLVAGNDPSKWIVRLRVSTGAVDDPATATFLSSPAGTAGESLALTRTPAQWQLTRVPGTAAAYGNAVVALVRIGSANLVAEPENNTAGGTVKLVSRSLTGTIPASAQWAVRGNPGTDFQLQSINSTLWLGAGVQGSDQQARRFQIEKVGVAPDQALKVKVDRLAVLTVTLAQRGQDAAVKRAELTAAREELARITAGLQGAGDLVLPVPHIGIDASGLSSAGALLKFARGSSTPHLMDSATGRVALYFRGTNGQFFAAYLDTSAVRGVHQLVGNGLTTLFTARDPGVDLTGTQIRVADCLVNNAAVAGLCELTVTRGTETETFPRLPRRARDLAAAVNGSTDEPVQVGTVASVSGDQVTLSQASRLAVPAPSYVRIGSTNYLVNTAAPVGSTTLRVVPSPPAGVTTGTPVSLVRYDTDRATSTRPGVSLAEGSRWITVSADKGDLSVPNGTATLRVTGHGSRWRGDSPGRAFALDGYNHWLSLPTDRLGQVTVAGDLTFEAWVNPTSLVAGRSRVLHLKSEATKAGLGLSPEPVGGGIVLNGTDIAMAIPGADPTGTDFTIECWLQRTTGRTVPDTIVAIGTNGLSVGFTADGKFSFGFTGEVLTTTTAYPDGDWHHWAVAFDRTTRVQTIVRDGVEVARRTAATLPSGTNQLIVGRSDSGTVRCFSGRLAELRTWNRARSDADVDAARNRRVPPREPGLTGAWIYDRTRDQMNQFPDLSAQQRNGGVWGSTGAGGTGAQCSSAISTYQVQAGVANRYRRSRETYPVGDWAHLAVVHEQSWALSFDGSSWADTPDSDALDVTGDLTIEVFGTVDALGTRQGLVSKGRLGDGAGGSVPYQFSVLANGKLEFAFEEPGPSVRRLTSASAVTAGFHRFAVVRKAGRATQEVKAPKQITYTDTSGATQTKTVDVVERVDAKAWDDIRFVVDGVEIGTSRYDGAGPRGNDGALEIGRAREGTVANGLKGTIGEVRIWGKARETNQLGTAIQPRDEGLLGRWTFEENTGNTSADTAAGQDLKLRGARWTADPDPAAGSLQVYRNGQSIPCDFLSDNPLFEADEEDQLTLGGKTRTGRAVTDTLGGTLEEVRLWRTARTPEQLLDNLFTRLKGDKQDLVAYWPFDTDTGTTASDAVRDHSLRGNNLAIGTDSGRPRIVLSTAPVSHDTAIVRSALAGVRTAFHELISASPAATEYADLQYTRSGEAYGVLKRCYSHLVNGTWRLTAGYKVGDLVSEWVSQVQFDPQLIGYIEGAPPVPSENLTGGTDPAGCSSVVFQQADEVTSTLSSARERSADVAFSISAGEEIDESVLLIMAPLGIGTATPAVEVALQGRIGGSLEFSNGWTDETTVAQGASTARNTSATLTGGWEDPSRLLNSDIGRRFVPANNGYALVQSETADVYALRLAHSGALVAYRMQPNPDIPKDWNIITFPLNPQYTKQGTLDGAVGFNAQGKVLDPAYANATQRGEHSYFKPREAYAIKRRIARERQQLENYYASVSTQTHDADPTAERAAQVLESVVGTAPGAPGKNPPTQTSGSFANRNIANTYVWTADGGFFAETTGTVDVVTESTGGSYSFSGAVTASLEGGFEVAGIGIGFQMDGSVGGGISVTRQRSKEASRSHSLEVACTPTRDLQKYENGQPKYDTAGKPVRVPGKVDAYRFMTFYLGQDTDHFDDFYRKVADPLWLANSTDANAAALRQARHSDRKPPCWRVLHRVTYVSRILPAVPPAGAPPLEGALRTVDVQSNYELIRRLDPYIRTATDSSADLADATREALAVHLPQLLPYATEITGFFADYYGIND</sequence>
<keyword evidence="2" id="KW-1015">Disulfide bond</keyword>
<evidence type="ECO:0000313" key="7">
    <source>
        <dbReference type="Proteomes" id="UP001431429"/>
    </source>
</evidence>
<dbReference type="Gene3D" id="2.60.120.200">
    <property type="match status" value="4"/>
</dbReference>
<accession>A0ABT0UF18</accession>
<feature type="domain" description="LamG-like jellyroll fold" evidence="5">
    <location>
        <begin position="1233"/>
        <end position="1359"/>
    </location>
</feature>
<keyword evidence="1" id="KW-0732">Signal</keyword>
<comment type="caution">
    <text evidence="6">The sequence shown here is derived from an EMBL/GenBank/DDBJ whole genome shotgun (WGS) entry which is preliminary data.</text>
</comment>
<keyword evidence="7" id="KW-1185">Reference proteome</keyword>